<dbReference type="Proteomes" id="UP001162483">
    <property type="component" value="Unassembled WGS sequence"/>
</dbReference>
<dbReference type="EMBL" id="CATNWA010001998">
    <property type="protein sequence ID" value="CAI9541701.1"/>
    <property type="molecule type" value="Genomic_DNA"/>
</dbReference>
<organism evidence="1 2">
    <name type="scientific">Staurois parvus</name>
    <dbReference type="NCBI Taxonomy" id="386267"/>
    <lineage>
        <taxon>Eukaryota</taxon>
        <taxon>Metazoa</taxon>
        <taxon>Chordata</taxon>
        <taxon>Craniata</taxon>
        <taxon>Vertebrata</taxon>
        <taxon>Euteleostomi</taxon>
        <taxon>Amphibia</taxon>
        <taxon>Batrachia</taxon>
        <taxon>Anura</taxon>
        <taxon>Neobatrachia</taxon>
        <taxon>Ranoidea</taxon>
        <taxon>Ranidae</taxon>
        <taxon>Staurois</taxon>
    </lineage>
</organism>
<evidence type="ECO:0000313" key="1">
    <source>
        <dbReference type="EMBL" id="CAI9541701.1"/>
    </source>
</evidence>
<sequence length="89" mass="9568">MICVAPAVPPVGVHQCHSCQCSSMPPASAHQCHINAIFQCLPVQISATYQCPCELSFSVTHQCLSVPPITACQCRLSVPYECRLSVPVN</sequence>
<name>A0ABN9B4H7_9NEOB</name>
<protein>
    <submittedName>
        <fullName evidence="1">Uncharacterized protein</fullName>
    </submittedName>
</protein>
<keyword evidence="2" id="KW-1185">Reference proteome</keyword>
<reference evidence="1" key="1">
    <citation type="submission" date="2023-05" db="EMBL/GenBank/DDBJ databases">
        <authorList>
            <person name="Stuckert A."/>
        </authorList>
    </citation>
    <scope>NUCLEOTIDE SEQUENCE</scope>
</reference>
<gene>
    <name evidence="1" type="ORF">SPARVUS_LOCUS1974034</name>
</gene>
<evidence type="ECO:0000313" key="2">
    <source>
        <dbReference type="Proteomes" id="UP001162483"/>
    </source>
</evidence>
<comment type="caution">
    <text evidence="1">The sequence shown here is derived from an EMBL/GenBank/DDBJ whole genome shotgun (WGS) entry which is preliminary data.</text>
</comment>
<feature type="non-terminal residue" evidence="1">
    <location>
        <position position="89"/>
    </location>
</feature>
<accession>A0ABN9B4H7</accession>
<proteinExistence type="predicted"/>